<keyword evidence="7" id="KW-0067">ATP-binding</keyword>
<dbReference type="InterPro" id="IPR036640">
    <property type="entry name" value="ABC1_TM_sf"/>
</dbReference>
<keyword evidence="9 11" id="KW-0472">Membrane</keyword>
<evidence type="ECO:0000313" key="14">
    <source>
        <dbReference type="EMBL" id="KXS17986.1"/>
    </source>
</evidence>
<feature type="transmembrane region" description="Helical" evidence="11">
    <location>
        <begin position="1019"/>
        <end position="1036"/>
    </location>
</feature>
<evidence type="ECO:0000256" key="5">
    <source>
        <dbReference type="ARBA" id="ARBA00022737"/>
    </source>
</evidence>
<dbReference type="PROSITE" id="PS50893">
    <property type="entry name" value="ABC_TRANSPORTER_2"/>
    <property type="match status" value="2"/>
</dbReference>
<accession>A0A139AMI9</accession>
<dbReference type="Pfam" id="PF00005">
    <property type="entry name" value="ABC_tran"/>
    <property type="match status" value="2"/>
</dbReference>
<evidence type="ECO:0000256" key="8">
    <source>
        <dbReference type="ARBA" id="ARBA00022989"/>
    </source>
</evidence>
<feature type="transmembrane region" description="Helical" evidence="11">
    <location>
        <begin position="139"/>
        <end position="164"/>
    </location>
</feature>
<feature type="transmembrane region" description="Helical" evidence="11">
    <location>
        <begin position="319"/>
        <end position="345"/>
    </location>
</feature>
<dbReference type="SUPFAM" id="SSF52540">
    <property type="entry name" value="P-loop containing nucleoside triphosphate hydrolases"/>
    <property type="match status" value="2"/>
</dbReference>
<keyword evidence="8 11" id="KW-1133">Transmembrane helix</keyword>
<dbReference type="FunFam" id="3.40.50.300:FF:000997">
    <property type="entry name" value="Multidrug resistance-associated protein 1"/>
    <property type="match status" value="1"/>
</dbReference>
<feature type="transmembrane region" description="Helical" evidence="11">
    <location>
        <begin position="903"/>
        <end position="922"/>
    </location>
</feature>
<dbReference type="CDD" id="cd18597">
    <property type="entry name" value="ABC_6TM_YOR1_D1_like"/>
    <property type="match status" value="1"/>
</dbReference>
<evidence type="ECO:0000256" key="11">
    <source>
        <dbReference type="SAM" id="Phobius"/>
    </source>
</evidence>
<dbReference type="Gene3D" id="1.20.1560.10">
    <property type="entry name" value="ABC transporter type 1, transmembrane domain"/>
    <property type="match status" value="2"/>
</dbReference>
<keyword evidence="5" id="KW-0677">Repeat</keyword>
<dbReference type="InterPro" id="IPR027417">
    <property type="entry name" value="P-loop_NTPase"/>
</dbReference>
<dbReference type="Proteomes" id="UP000070544">
    <property type="component" value="Unassembled WGS sequence"/>
</dbReference>
<dbReference type="CDD" id="cd03244">
    <property type="entry name" value="ABCC_MRP_domain2"/>
    <property type="match status" value="1"/>
</dbReference>
<keyword evidence="6" id="KW-0547">Nucleotide-binding</keyword>
<feature type="transmembrane region" description="Helical" evidence="11">
    <location>
        <begin position="220"/>
        <end position="238"/>
    </location>
</feature>
<gene>
    <name evidence="14" type="ORF">M427DRAFT_133124</name>
</gene>
<name>A0A139AMI9_GONPJ</name>
<protein>
    <submittedName>
        <fullName evidence="14">p-loop containing nucleoside triphosphate hydrolase protein</fullName>
    </submittedName>
</protein>
<keyword evidence="14" id="KW-0378">Hydrolase</keyword>
<dbReference type="OMA" id="RLEIYMC"/>
<feature type="transmembrane region" description="Helical" evidence="11">
    <location>
        <begin position="786"/>
        <end position="807"/>
    </location>
</feature>
<dbReference type="CDD" id="cd03250">
    <property type="entry name" value="ABCC_MRP_domain1"/>
    <property type="match status" value="1"/>
</dbReference>
<dbReference type="GO" id="GO:0016020">
    <property type="term" value="C:membrane"/>
    <property type="evidence" value="ECO:0007669"/>
    <property type="project" value="InterPro"/>
</dbReference>
<evidence type="ECO:0000256" key="7">
    <source>
        <dbReference type="ARBA" id="ARBA00022840"/>
    </source>
</evidence>
<reference evidence="14 15" key="1">
    <citation type="journal article" date="2015" name="Genome Biol. Evol.">
        <title>Phylogenomic analyses indicate that early fungi evolved digesting cell walls of algal ancestors of land plants.</title>
        <authorList>
            <person name="Chang Y."/>
            <person name="Wang S."/>
            <person name="Sekimoto S."/>
            <person name="Aerts A.L."/>
            <person name="Choi C."/>
            <person name="Clum A."/>
            <person name="LaButti K.M."/>
            <person name="Lindquist E.A."/>
            <person name="Yee Ngan C."/>
            <person name="Ohm R.A."/>
            <person name="Salamov A.A."/>
            <person name="Grigoriev I.V."/>
            <person name="Spatafora J.W."/>
            <person name="Berbee M.L."/>
        </authorList>
    </citation>
    <scope>NUCLEOTIDE SEQUENCE [LARGE SCALE GENOMIC DNA]</scope>
    <source>
        <strain evidence="14 15">JEL478</strain>
    </source>
</reference>
<dbReference type="GO" id="GO:0016887">
    <property type="term" value="F:ATP hydrolysis activity"/>
    <property type="evidence" value="ECO:0007669"/>
    <property type="project" value="InterPro"/>
</dbReference>
<feature type="transmembrane region" description="Helical" evidence="11">
    <location>
        <begin position="928"/>
        <end position="946"/>
    </location>
</feature>
<feature type="region of interest" description="Disordered" evidence="10">
    <location>
        <begin position="445"/>
        <end position="468"/>
    </location>
</feature>
<dbReference type="FunFam" id="1.20.1560.10:FF:000010">
    <property type="entry name" value="Multidrug resistance-associated ABC transporter"/>
    <property type="match status" value="1"/>
</dbReference>
<evidence type="ECO:0000256" key="2">
    <source>
        <dbReference type="ARBA" id="ARBA00009726"/>
    </source>
</evidence>
<dbReference type="FunFam" id="1.20.1560.10:FF:000006">
    <property type="entry name" value="ATP-binding cassette, sub-family C (CFTR/MRP), member 9"/>
    <property type="match status" value="1"/>
</dbReference>
<keyword evidence="4 11" id="KW-0812">Transmembrane</keyword>
<dbReference type="OrthoDB" id="6500128at2759"/>
<evidence type="ECO:0000256" key="10">
    <source>
        <dbReference type="SAM" id="MobiDB-lite"/>
    </source>
</evidence>
<dbReference type="InterPro" id="IPR050173">
    <property type="entry name" value="ABC_transporter_C-like"/>
</dbReference>
<evidence type="ECO:0000256" key="6">
    <source>
        <dbReference type="ARBA" id="ARBA00022741"/>
    </source>
</evidence>
<evidence type="ECO:0000259" key="13">
    <source>
        <dbReference type="PROSITE" id="PS50929"/>
    </source>
</evidence>
<feature type="transmembrane region" description="Helical" evidence="11">
    <location>
        <begin position="244"/>
        <end position="261"/>
    </location>
</feature>
<dbReference type="GO" id="GO:0005524">
    <property type="term" value="F:ATP binding"/>
    <property type="evidence" value="ECO:0007669"/>
    <property type="project" value="UniProtKB-KW"/>
</dbReference>
<feature type="domain" description="ABC transmembrane type-1" evidence="13">
    <location>
        <begin position="793"/>
        <end position="1069"/>
    </location>
</feature>
<evidence type="ECO:0000256" key="9">
    <source>
        <dbReference type="ARBA" id="ARBA00023136"/>
    </source>
</evidence>
<comment type="similarity">
    <text evidence="2">Belongs to the ABC transporter superfamily. ABCC family. Conjugate transporter (TC 3.A.1.208) subfamily.</text>
</comment>
<evidence type="ECO:0000313" key="15">
    <source>
        <dbReference type="Proteomes" id="UP000070544"/>
    </source>
</evidence>
<dbReference type="FunFam" id="3.40.50.300:FF:000074">
    <property type="entry name" value="Multidrug resistance-associated protein 5 isoform 1"/>
    <property type="match status" value="1"/>
</dbReference>
<dbReference type="SMART" id="SM00382">
    <property type="entry name" value="AAA"/>
    <property type="match status" value="2"/>
</dbReference>
<dbReference type="STRING" id="1344416.A0A139AMI9"/>
<dbReference type="InterPro" id="IPR011527">
    <property type="entry name" value="ABC1_TM_dom"/>
</dbReference>
<feature type="compositionally biased region" description="Basic and acidic residues" evidence="10">
    <location>
        <begin position="720"/>
        <end position="730"/>
    </location>
</feature>
<comment type="subcellular location">
    <subcellularLocation>
        <location evidence="1">Endomembrane system</location>
        <topology evidence="1">Multi-pass membrane protein</topology>
    </subcellularLocation>
</comment>
<sequence>MVWSTTRPEDANLFQRLTFEWISPLLGLGWKKKTLEVEDFFQVPPNIKAEYLSEKFQKSWREEVEEAAASGTSGKKAKEPSLARAILRGWGRRWMVAGAFKLCSDACGLGAPVILRYFIDFLSNSYNVPEGKVPPTAGYGYGLAVGLFALQFLNAIFLNQFWIIGSTVGMEVSRSLITTVYRKSLTLSQAARQNYVSGKLINLLSSDTYRITDGTVHAHTLWTAPIQIIIALALLIQLLGVSAVVGFVVLVALLPIAGLLIKQAGDVRTKSQNITDQRVKQIEETLSGIRVIKYMGWEMALLAKINNLRLTELASVRKILILKGIFGTIVMSQTVFAAIAMFWVYHALGNTLTSTTGFVAIAYLNTIRFPMLFLAQAVAITVEASVSVRRIYDLLLSPELQKSPVNTETSGVPSEAPAIKVEDADFVWESMSDIRANNKRGISQSRVGSSTNIRGTPEDSRTELLPPNTANGVRVVTRTISNLSTLQRSGGYVLSEVNITVPRGALVTVVGVVGSGKSSLLNALLGEMRKVNGIVEVNGAVAYVPQTAWIFNDSLRNNILFGKDLDEPRYNDVIYNCALTRDLEILTAGDRTEIGERGINLSGGQKQRINLARAVYSDAPIVIADDPLSAVDAHVSRHIFEECFLGDMKKKGRTVILATHQLHVLSRSDWVICMKDGSIIEQGTYHDLCNTSAGTGYLKSLMEVYGGGTNTTNTGLAPPEKQRIKKSENKMKQVSETSFDLPKLSSDESLGNNQSDDVETFKNLIVAEEKAAGAVPWSVYKEYIDLAGGPIVWALGLGLVFVQGFRLGTDWWLASYCTDSFGLTPTLYLVGYLCWGTAQILFMMVVSVAGSVRGYEGAKSLHEQAITAILRSPVSFFDSTPMGRILNRFSKDTEAMDNNVPDVATVFVYMVTMLFSTLIIIAVLQPIFLAPLVPLMAAYYFVAVYYRSTRREIVRLEALARSPLFAHFSETLSGLPTIRAYGAQARLSRSNEKHVNNHTQLFFSLLTVARWLSYRLETIASFLVLSVCCFAVLQRTGTNPGLMALAATYILSITSVLNFSVESSSGLEMEFIGISRLMEYGKGLESEADDIIPDNRPPKGWPDKGQIELKNLEMRYRPDLPPVLSDVNLTIKPGEKIGIVGRTGAGKSSLLVSIFRLVEPSGGAVFIDNIDIGKIGLHDLRSRLSIIAQDPVVFSGTIRSNLDPFDEHKDAELWDVLERSHIKKIVTRSSRKLDMRVAENGENLSVGQRQLLCLARAMLRDSNIVVLDEATASVDIETDELIQKTIREDERFKGRTVITIAHRLNTIIDYDRVLVMDSGRITEIGSPSDLLEIPGGTFSSLVDETGHDNAAMLRQMAVTKTRSHKSNGASPVTNGNGHFPFNVYADKLKPSGGADGTELVSSSEDTPAIFVHDTDEETAAAPSGVSGTSDGIAPLVNDGTVVELKEGDTQRLVER</sequence>
<dbReference type="GO" id="GO:0140359">
    <property type="term" value="F:ABC-type transporter activity"/>
    <property type="evidence" value="ECO:0007669"/>
    <property type="project" value="InterPro"/>
</dbReference>
<dbReference type="InterPro" id="IPR003439">
    <property type="entry name" value="ABC_transporter-like_ATP-bd"/>
</dbReference>
<feature type="domain" description="ABC transmembrane type-1" evidence="13">
    <location>
        <begin position="96"/>
        <end position="383"/>
    </location>
</feature>
<dbReference type="PROSITE" id="PS50929">
    <property type="entry name" value="ABC_TM1F"/>
    <property type="match status" value="2"/>
</dbReference>
<feature type="transmembrane region" description="Helical" evidence="11">
    <location>
        <begin position="827"/>
        <end position="852"/>
    </location>
</feature>
<evidence type="ECO:0000256" key="4">
    <source>
        <dbReference type="ARBA" id="ARBA00022692"/>
    </source>
</evidence>
<feature type="region of interest" description="Disordered" evidence="10">
    <location>
        <begin position="710"/>
        <end position="730"/>
    </location>
</feature>
<evidence type="ECO:0000256" key="3">
    <source>
        <dbReference type="ARBA" id="ARBA00022448"/>
    </source>
</evidence>
<feature type="domain" description="ABC transporter" evidence="12">
    <location>
        <begin position="1107"/>
        <end position="1343"/>
    </location>
</feature>
<feature type="domain" description="ABC transporter" evidence="12">
    <location>
        <begin position="473"/>
        <end position="701"/>
    </location>
</feature>
<dbReference type="PANTHER" id="PTHR24223">
    <property type="entry name" value="ATP-BINDING CASSETTE SUB-FAMILY C"/>
    <property type="match status" value="1"/>
</dbReference>
<dbReference type="InterPro" id="IPR003593">
    <property type="entry name" value="AAA+_ATPase"/>
</dbReference>
<dbReference type="GO" id="GO:0012505">
    <property type="term" value="C:endomembrane system"/>
    <property type="evidence" value="ECO:0007669"/>
    <property type="project" value="UniProtKB-SubCell"/>
</dbReference>
<feature type="compositionally biased region" description="Polar residues" evidence="10">
    <location>
        <begin position="445"/>
        <end position="454"/>
    </location>
</feature>
<dbReference type="Pfam" id="PF00664">
    <property type="entry name" value="ABC_membrane"/>
    <property type="match status" value="2"/>
</dbReference>
<evidence type="ECO:0000256" key="1">
    <source>
        <dbReference type="ARBA" id="ARBA00004127"/>
    </source>
</evidence>
<dbReference type="Gene3D" id="3.40.50.300">
    <property type="entry name" value="P-loop containing nucleotide triphosphate hydrolases"/>
    <property type="match status" value="2"/>
</dbReference>
<dbReference type="SUPFAM" id="SSF90123">
    <property type="entry name" value="ABC transporter transmembrane region"/>
    <property type="match status" value="2"/>
</dbReference>
<evidence type="ECO:0000259" key="12">
    <source>
        <dbReference type="PROSITE" id="PS50893"/>
    </source>
</evidence>
<feature type="transmembrane region" description="Helical" evidence="11">
    <location>
        <begin position="94"/>
        <end position="119"/>
    </location>
</feature>
<dbReference type="PROSITE" id="PS00211">
    <property type="entry name" value="ABC_TRANSPORTER_1"/>
    <property type="match status" value="2"/>
</dbReference>
<keyword evidence="3" id="KW-0813">Transport</keyword>
<organism evidence="14 15">
    <name type="scientific">Gonapodya prolifera (strain JEL478)</name>
    <name type="common">Monoblepharis prolifera</name>
    <dbReference type="NCBI Taxonomy" id="1344416"/>
    <lineage>
        <taxon>Eukaryota</taxon>
        <taxon>Fungi</taxon>
        <taxon>Fungi incertae sedis</taxon>
        <taxon>Chytridiomycota</taxon>
        <taxon>Chytridiomycota incertae sedis</taxon>
        <taxon>Monoblepharidomycetes</taxon>
        <taxon>Monoblepharidales</taxon>
        <taxon>Gonapodyaceae</taxon>
        <taxon>Gonapodya</taxon>
    </lineage>
</organism>
<dbReference type="EMBL" id="KQ965744">
    <property type="protein sequence ID" value="KXS17986.1"/>
    <property type="molecule type" value="Genomic_DNA"/>
</dbReference>
<dbReference type="PANTHER" id="PTHR24223:SF456">
    <property type="entry name" value="MULTIDRUG RESISTANCE-ASSOCIATED PROTEIN LETHAL(2)03659"/>
    <property type="match status" value="1"/>
</dbReference>
<feature type="transmembrane region" description="Helical" evidence="11">
    <location>
        <begin position="357"/>
        <end position="382"/>
    </location>
</feature>
<dbReference type="CDD" id="cd18606">
    <property type="entry name" value="ABC_6TM_YOR1_D2_like"/>
    <property type="match status" value="1"/>
</dbReference>
<proteinExistence type="inferred from homology"/>
<dbReference type="InterPro" id="IPR017871">
    <property type="entry name" value="ABC_transporter-like_CS"/>
</dbReference>
<keyword evidence="15" id="KW-1185">Reference proteome</keyword>